<dbReference type="RefSeq" id="WP_088383589.1">
    <property type="nucleotide sequence ID" value="NZ_NIOF01000002.1"/>
</dbReference>
<dbReference type="OrthoDB" id="9880468at2"/>
<keyword evidence="2" id="KW-1185">Reference proteome</keyword>
<comment type="caution">
    <text evidence="1">The sequence shown here is derived from an EMBL/GenBank/DDBJ whole genome shotgun (WGS) entry which is preliminary data.</text>
</comment>
<evidence type="ECO:0000313" key="2">
    <source>
        <dbReference type="Proteomes" id="UP000197468"/>
    </source>
</evidence>
<sequence length="152" mass="16759">MTAPLSQAAGRWHAAPDSPAQSEAACEVVRELWTLLLAQLRHVADECADPKALRRLRSIGVRRTDVLLAGLASEFVKSSQLAAKSCCAPLALDVLVRAQQLLPGDDLHSDFERLSALYQRLLEVLEPPEGSHRHTWLESRARVHSARAQALR</sequence>
<dbReference type="AlphaFoldDB" id="A0A246JGV4"/>
<name>A0A246JGV4_9BURK</name>
<organism evidence="1 2">
    <name type="scientific">Roseateles aquatilis</name>
    <dbReference type="NCBI Taxonomy" id="431061"/>
    <lineage>
        <taxon>Bacteria</taxon>
        <taxon>Pseudomonadati</taxon>
        <taxon>Pseudomonadota</taxon>
        <taxon>Betaproteobacteria</taxon>
        <taxon>Burkholderiales</taxon>
        <taxon>Sphaerotilaceae</taxon>
        <taxon>Roseateles</taxon>
    </lineage>
</organism>
<gene>
    <name evidence="1" type="ORF">CDN99_05815</name>
</gene>
<dbReference type="Proteomes" id="UP000197468">
    <property type="component" value="Unassembled WGS sequence"/>
</dbReference>
<dbReference type="EMBL" id="NIOF01000002">
    <property type="protein sequence ID" value="OWQ91886.1"/>
    <property type="molecule type" value="Genomic_DNA"/>
</dbReference>
<reference evidence="1 2" key="1">
    <citation type="journal article" date="2008" name="Int. J. Syst. Evol. Microbiol.">
        <title>Description of Roseateles aquatilis sp. nov. and Roseateles terrae sp. nov., in the class Betaproteobacteria, and emended description of the genus Roseateles.</title>
        <authorList>
            <person name="Gomila M."/>
            <person name="Bowien B."/>
            <person name="Falsen E."/>
            <person name="Moore E.R."/>
            <person name="Lalucat J."/>
        </authorList>
    </citation>
    <scope>NUCLEOTIDE SEQUENCE [LARGE SCALE GENOMIC DNA]</scope>
    <source>
        <strain evidence="1 2">CCUG 48205</strain>
    </source>
</reference>
<protein>
    <submittedName>
        <fullName evidence="1">Uncharacterized protein</fullName>
    </submittedName>
</protein>
<accession>A0A246JGV4</accession>
<evidence type="ECO:0000313" key="1">
    <source>
        <dbReference type="EMBL" id="OWQ91886.1"/>
    </source>
</evidence>
<proteinExistence type="predicted"/>